<dbReference type="InterPro" id="IPR000330">
    <property type="entry name" value="SNF2_N"/>
</dbReference>
<dbReference type="SMART" id="SM00490">
    <property type="entry name" value="HELICc"/>
    <property type="match status" value="1"/>
</dbReference>
<keyword evidence="3" id="KW-0067">ATP-binding</keyword>
<dbReference type="GO" id="GO:0006281">
    <property type="term" value="P:DNA repair"/>
    <property type="evidence" value="ECO:0007669"/>
    <property type="project" value="TreeGrafter"/>
</dbReference>
<accession>A0A9N9Q1S3</accession>
<feature type="compositionally biased region" description="Low complexity" evidence="4">
    <location>
        <begin position="37"/>
        <end position="49"/>
    </location>
</feature>
<dbReference type="SMART" id="SM00487">
    <property type="entry name" value="DEXDc"/>
    <property type="match status" value="1"/>
</dbReference>
<feature type="domain" description="Helicase C-terminal" evidence="6">
    <location>
        <begin position="783"/>
        <end position="928"/>
    </location>
</feature>
<feature type="compositionally biased region" description="Polar residues" evidence="4">
    <location>
        <begin position="732"/>
        <end position="742"/>
    </location>
</feature>
<dbReference type="InterPro" id="IPR001650">
    <property type="entry name" value="Helicase_C-like"/>
</dbReference>
<dbReference type="SUPFAM" id="SSF52540">
    <property type="entry name" value="P-loop containing nucleoside triphosphate hydrolases"/>
    <property type="match status" value="2"/>
</dbReference>
<keyword evidence="1" id="KW-0547">Nucleotide-binding</keyword>
<dbReference type="CDD" id="cd18793">
    <property type="entry name" value="SF2_C_SNF"/>
    <property type="match status" value="1"/>
</dbReference>
<evidence type="ECO:0000256" key="1">
    <source>
        <dbReference type="ARBA" id="ARBA00022741"/>
    </source>
</evidence>
<feature type="compositionally biased region" description="Polar residues" evidence="4">
    <location>
        <begin position="50"/>
        <end position="71"/>
    </location>
</feature>
<dbReference type="InterPro" id="IPR050628">
    <property type="entry name" value="SNF2_RAD54_helicase_TF"/>
</dbReference>
<comment type="caution">
    <text evidence="7">The sequence shown here is derived from an EMBL/GenBank/DDBJ whole genome shotgun (WGS) entry which is preliminary data.</text>
</comment>
<dbReference type="OrthoDB" id="448448at2759"/>
<gene>
    <name evidence="7" type="ORF">HYFRA_00005089</name>
</gene>
<evidence type="ECO:0000256" key="2">
    <source>
        <dbReference type="ARBA" id="ARBA00022801"/>
    </source>
</evidence>
<feature type="compositionally biased region" description="Basic and acidic residues" evidence="4">
    <location>
        <begin position="27"/>
        <end position="36"/>
    </location>
</feature>
<dbReference type="EMBL" id="CAJVRL010000127">
    <property type="protein sequence ID" value="CAG8962047.1"/>
    <property type="molecule type" value="Genomic_DNA"/>
</dbReference>
<evidence type="ECO:0000259" key="5">
    <source>
        <dbReference type="PROSITE" id="PS51192"/>
    </source>
</evidence>
<dbReference type="InterPro" id="IPR038718">
    <property type="entry name" value="SNF2-like_sf"/>
</dbReference>
<dbReference type="GO" id="GO:0005524">
    <property type="term" value="F:ATP binding"/>
    <property type="evidence" value="ECO:0007669"/>
    <property type="project" value="UniProtKB-KW"/>
</dbReference>
<dbReference type="GO" id="GO:0008094">
    <property type="term" value="F:ATP-dependent activity, acting on DNA"/>
    <property type="evidence" value="ECO:0007669"/>
    <property type="project" value="TreeGrafter"/>
</dbReference>
<evidence type="ECO:0000259" key="6">
    <source>
        <dbReference type="PROSITE" id="PS51194"/>
    </source>
</evidence>
<dbReference type="InterPro" id="IPR014001">
    <property type="entry name" value="Helicase_ATP-bd"/>
</dbReference>
<feature type="region of interest" description="Disordered" evidence="4">
    <location>
        <begin position="27"/>
        <end position="78"/>
    </location>
</feature>
<dbReference type="Gene3D" id="3.40.50.10810">
    <property type="entry name" value="Tandem AAA-ATPase domain"/>
    <property type="match status" value="1"/>
</dbReference>
<keyword evidence="8" id="KW-1185">Reference proteome</keyword>
<feature type="domain" description="Helicase ATP-binding" evidence="5">
    <location>
        <begin position="388"/>
        <end position="572"/>
    </location>
</feature>
<sequence length="962" mass="107925">MSGCSTPKRPLEVDKYEEFRREVHRLDLKRYEHETSSRSASPSRSISQSLYSGASSPAISGNGPMETSTGTGKEFSEVSLKKSEPGVSLLWGTKNAQTLQVPSLHLGFGTRLRKPNTQKDEICFGMVKEIQVRILVHHHRDSNRFEGIREDEDTFTNLDLIFGQDRCEVQFQGTNIATMQKKSQRALQQLISCSKERIIFKAIVSSIELKKKMYMIMQSSVVDESHLPWSINIQIFGVRADADIVAKELSKYRLFLQHPVPRPSDAIYENPQYLNTFGSSFINGAVLPPIVVEASQKDSSHNLVSEELLDDADQVRAVINNLPKQDYLEEAIIDERIKTELRSHQKLAVDFVTGRELMEKESHRMLWHTEHLTLNSSIYRHNITGLKSKTPEDILGGILADDMGLGKTLTMIANIVSTISSAENFSAENSLGHKVSRFGRISVMSTLVIVPSIVLLNGWIEEVQKHVAPSTLRYYVYHGPDRHLTISPLPYHIVFSTYGTVAADYKCGNGVLNLFHWYRIILDEAHTIRNWSTNSFKAAESLSANIRWCMTGTPVQNSLDDLRSLVRFLRIPYLQERAIFQRYIAEKQRTVAGHPRKRPDYENLKLLLGSMCLRRSISSLSLGVIYLIKRPDLSKAEKIAYNSLAMYCKESISAVVSEQRISKGNRAILTALLRLRIFCNTGLVGLGLKGDNVDQFNPDEISSLFQQTGELPKILAPRRRLKCPECVQLNTRSKGSESSSQAYAAPAHVDTGSPSRLAYEGDGHERTSSSSNTPLGISKYPSKLKAVLSEIMKHQSEEKNIIFSFWKRSLDLIAQLLQEQGLSFRQVDGTLSPDRRQKVLAEFNQVPSVKILLMTSGTGAQGINNLSVASRLHILEPQWNPSVEDQAVGRVLRLGQEKESVRDRQLVKLQLALAGGLQSSETKKSSESQRITGLRRLNKIIEATVFTEVLTADPPISEERAG</sequence>
<dbReference type="CDD" id="cd18008">
    <property type="entry name" value="DEXDc_SHPRH-like"/>
    <property type="match status" value="1"/>
</dbReference>
<feature type="region of interest" description="Disordered" evidence="4">
    <location>
        <begin position="732"/>
        <end position="777"/>
    </location>
</feature>
<dbReference type="GO" id="GO:0005634">
    <property type="term" value="C:nucleus"/>
    <property type="evidence" value="ECO:0007669"/>
    <property type="project" value="TreeGrafter"/>
</dbReference>
<dbReference type="Pfam" id="PF00271">
    <property type="entry name" value="Helicase_C"/>
    <property type="match status" value="1"/>
</dbReference>
<dbReference type="Pfam" id="PF00176">
    <property type="entry name" value="SNF2-rel_dom"/>
    <property type="match status" value="1"/>
</dbReference>
<protein>
    <submittedName>
        <fullName evidence="7">Uncharacterized protein</fullName>
    </submittedName>
</protein>
<dbReference type="AlphaFoldDB" id="A0A9N9Q1S3"/>
<evidence type="ECO:0000313" key="7">
    <source>
        <dbReference type="EMBL" id="CAG8962047.1"/>
    </source>
</evidence>
<evidence type="ECO:0000256" key="3">
    <source>
        <dbReference type="ARBA" id="ARBA00022840"/>
    </source>
</evidence>
<name>A0A9N9Q1S3_9HELO</name>
<dbReference type="InterPro" id="IPR027417">
    <property type="entry name" value="P-loop_NTPase"/>
</dbReference>
<organism evidence="7 8">
    <name type="scientific">Hymenoscyphus fraxineus</name>
    <dbReference type="NCBI Taxonomy" id="746836"/>
    <lineage>
        <taxon>Eukaryota</taxon>
        <taxon>Fungi</taxon>
        <taxon>Dikarya</taxon>
        <taxon>Ascomycota</taxon>
        <taxon>Pezizomycotina</taxon>
        <taxon>Leotiomycetes</taxon>
        <taxon>Helotiales</taxon>
        <taxon>Helotiaceae</taxon>
        <taxon>Hymenoscyphus</taxon>
    </lineage>
</organism>
<evidence type="ECO:0000313" key="8">
    <source>
        <dbReference type="Proteomes" id="UP000696280"/>
    </source>
</evidence>
<proteinExistence type="predicted"/>
<dbReference type="GO" id="GO:0016787">
    <property type="term" value="F:hydrolase activity"/>
    <property type="evidence" value="ECO:0007669"/>
    <property type="project" value="UniProtKB-KW"/>
</dbReference>
<dbReference type="Proteomes" id="UP000696280">
    <property type="component" value="Unassembled WGS sequence"/>
</dbReference>
<reference evidence="7" key="1">
    <citation type="submission" date="2021-07" db="EMBL/GenBank/DDBJ databases">
        <authorList>
            <person name="Durling M."/>
        </authorList>
    </citation>
    <scope>NUCLEOTIDE SEQUENCE</scope>
</reference>
<dbReference type="InterPro" id="IPR049730">
    <property type="entry name" value="SNF2/RAD54-like_C"/>
</dbReference>
<evidence type="ECO:0000256" key="4">
    <source>
        <dbReference type="SAM" id="MobiDB-lite"/>
    </source>
</evidence>
<dbReference type="PROSITE" id="PS51194">
    <property type="entry name" value="HELICASE_CTER"/>
    <property type="match status" value="1"/>
</dbReference>
<dbReference type="PANTHER" id="PTHR45626:SF52">
    <property type="entry name" value="SINGLE-STRANDED DNA-DEPENDENT ATPASE (EUROFUNG)"/>
    <property type="match status" value="1"/>
</dbReference>
<dbReference type="Gene3D" id="3.40.50.300">
    <property type="entry name" value="P-loop containing nucleotide triphosphate hydrolases"/>
    <property type="match status" value="1"/>
</dbReference>
<dbReference type="PANTHER" id="PTHR45626">
    <property type="entry name" value="TRANSCRIPTION TERMINATION FACTOR 2-RELATED"/>
    <property type="match status" value="1"/>
</dbReference>
<keyword evidence="2" id="KW-0378">Hydrolase</keyword>
<dbReference type="PROSITE" id="PS51192">
    <property type="entry name" value="HELICASE_ATP_BIND_1"/>
    <property type="match status" value="1"/>
</dbReference>